<dbReference type="GO" id="GO:0046373">
    <property type="term" value="P:L-arabinose metabolic process"/>
    <property type="evidence" value="ECO:0007669"/>
    <property type="project" value="InterPro"/>
</dbReference>
<reference evidence="10 11" key="1">
    <citation type="submission" date="2017-05" db="EMBL/GenBank/DDBJ databases">
        <title>Bifidobacterium vansinderenii sp. nov.</title>
        <authorList>
            <person name="Lugli G.A."/>
            <person name="Duranti S."/>
            <person name="Mangifesta M."/>
        </authorList>
    </citation>
    <scope>NUCLEOTIDE SEQUENCE [LARGE SCALE GENOMIC DNA]</scope>
    <source>
        <strain evidence="10 11">Tam10B</strain>
    </source>
</reference>
<evidence type="ECO:0000313" key="11">
    <source>
        <dbReference type="Proteomes" id="UP000215433"/>
    </source>
</evidence>
<feature type="region of interest" description="Disordered" evidence="8">
    <location>
        <begin position="150"/>
        <end position="170"/>
    </location>
</feature>
<evidence type="ECO:0000256" key="7">
    <source>
        <dbReference type="ARBA" id="ARBA00023295"/>
    </source>
</evidence>
<dbReference type="RefSeq" id="WP_233133694.1">
    <property type="nucleotide sequence ID" value="NZ_NEWD01000030.1"/>
</dbReference>
<dbReference type="SUPFAM" id="SSF51011">
    <property type="entry name" value="Glycosyl hydrolase domain"/>
    <property type="match status" value="1"/>
</dbReference>
<dbReference type="SUPFAM" id="SSF51445">
    <property type="entry name" value="(Trans)glycosidases"/>
    <property type="match status" value="1"/>
</dbReference>
<comment type="subunit">
    <text evidence="3">Homohexamer; trimer of dimers.</text>
</comment>
<dbReference type="GO" id="GO:0046556">
    <property type="term" value="F:alpha-L-arabinofuranosidase activity"/>
    <property type="evidence" value="ECO:0007669"/>
    <property type="project" value="UniProtKB-EC"/>
</dbReference>
<evidence type="ECO:0000256" key="1">
    <source>
        <dbReference type="ARBA" id="ARBA00001462"/>
    </source>
</evidence>
<dbReference type="InterPro" id="IPR017853">
    <property type="entry name" value="GH"/>
</dbReference>
<comment type="caution">
    <text evidence="10">The sequence shown here is derived from an EMBL/GenBank/DDBJ whole genome shotgun (WGS) entry which is preliminary data.</text>
</comment>
<feature type="compositionally biased region" description="Low complexity" evidence="8">
    <location>
        <begin position="150"/>
        <end position="159"/>
    </location>
</feature>
<dbReference type="PANTHER" id="PTHR43576">
    <property type="entry name" value="ALPHA-L-ARABINOFURANOSIDASE C-RELATED"/>
    <property type="match status" value="1"/>
</dbReference>
<keyword evidence="6" id="KW-0119">Carbohydrate metabolism</keyword>
<name>A0A229VVV0_9BIFI</name>
<dbReference type="InterPro" id="IPR010720">
    <property type="entry name" value="Alpha-L-AF_C"/>
</dbReference>
<dbReference type="GO" id="GO:0000272">
    <property type="term" value="P:polysaccharide catabolic process"/>
    <property type="evidence" value="ECO:0007669"/>
    <property type="project" value="TreeGrafter"/>
</dbReference>
<sequence>MTQQSANPSSSTHSAKPAAPATITINPYFAVAPVNRRIFGSFVEHLGRCVYTGICEPDHPTADEHGFRQDVIDLVRELGVTAVRYPGGNFVSGYRWEDGVGPRDQRPRRLDLAWHSTETNAFGLHEMAEWLEKVGEKGGEPGVAEINDTSATTAESTEAPDVSSAATPTPTAPELMEAINLGTRGLQEALDLLEYANIPGGTTLSDARRANGREKPFSIRMWCLGNEMDGPWQLGHKSAHDYGVLAADVARGMRQIDPDLELVVCGSSSHGMPTFGEWERTVLEHTYDLVDFVSCHAYYKPVNGDISSFLASGVDMDGFIKDVGSVIDAVKAQRKSTHNVAISFDEWNVWYAGEEASRTPEGIGNWPVAPRLLEDQYSALDAVVVGDLLITLLRNADRVHAASLAQLVNVIAPIMTEPGGPAWRQTIFHPFAAVAALAKGGTVLESRTDGPTVTTAAYGDVPMIDSVTVRCADGSLAVFVTNRSLDSSVDLTIPIPESWLREDKAGTVAGVSVDARTLHDDDINARNTIDDQNHVTLQSNPTAHVETDDDRASVHVTLPPVSWTVLHLAR</sequence>
<dbReference type="EMBL" id="NEWD01000030">
    <property type="protein sequence ID" value="OXM99742.1"/>
    <property type="molecule type" value="Genomic_DNA"/>
</dbReference>
<dbReference type="Pfam" id="PF06964">
    <property type="entry name" value="Alpha-L-AF_C"/>
    <property type="match status" value="1"/>
</dbReference>
<evidence type="ECO:0000256" key="3">
    <source>
        <dbReference type="ARBA" id="ARBA00011165"/>
    </source>
</evidence>
<proteinExistence type="inferred from homology"/>
<dbReference type="Gene3D" id="3.20.20.80">
    <property type="entry name" value="Glycosidases"/>
    <property type="match status" value="1"/>
</dbReference>
<keyword evidence="5" id="KW-0378">Hydrolase</keyword>
<comment type="catalytic activity">
    <reaction evidence="1">
        <text>Hydrolysis of terminal non-reducing alpha-L-arabinofuranoside residues in alpha-L-arabinosides.</text>
        <dbReference type="EC" id="3.2.1.55"/>
    </reaction>
</comment>
<evidence type="ECO:0000256" key="5">
    <source>
        <dbReference type="ARBA" id="ARBA00022801"/>
    </source>
</evidence>
<dbReference type="Proteomes" id="UP000215433">
    <property type="component" value="Unassembled WGS sequence"/>
</dbReference>
<dbReference type="InterPro" id="IPR013780">
    <property type="entry name" value="Glyco_hydro_b"/>
</dbReference>
<keyword evidence="11" id="KW-1185">Reference proteome</keyword>
<dbReference type="AlphaFoldDB" id="A0A229VVV0"/>
<dbReference type="EC" id="3.2.1.55" evidence="4"/>
<dbReference type="SMART" id="SM00813">
    <property type="entry name" value="Alpha-L-AF_C"/>
    <property type="match status" value="1"/>
</dbReference>
<protein>
    <recommendedName>
        <fullName evidence="4">non-reducing end alpha-L-arabinofuranosidase</fullName>
        <ecNumber evidence="4">3.2.1.55</ecNumber>
    </recommendedName>
</protein>
<comment type="similarity">
    <text evidence="2">Belongs to the glycosyl hydrolase 51 family.</text>
</comment>
<dbReference type="PANTHER" id="PTHR43576:SF3">
    <property type="entry name" value="ALPHA-L-ARABINOFURANOSIDASE C"/>
    <property type="match status" value="1"/>
</dbReference>
<organism evidence="10 11">
    <name type="scientific">Bifidobacterium vansinderenii</name>
    <dbReference type="NCBI Taxonomy" id="1984871"/>
    <lineage>
        <taxon>Bacteria</taxon>
        <taxon>Bacillati</taxon>
        <taxon>Actinomycetota</taxon>
        <taxon>Actinomycetes</taxon>
        <taxon>Bifidobacteriales</taxon>
        <taxon>Bifidobacteriaceae</taxon>
        <taxon>Bifidobacterium</taxon>
    </lineage>
</organism>
<feature type="domain" description="Alpha-L-arabinofuranosidase C-terminal" evidence="9">
    <location>
        <begin position="345"/>
        <end position="562"/>
    </location>
</feature>
<dbReference type="Gene3D" id="2.60.40.1180">
    <property type="entry name" value="Golgi alpha-mannosidase II"/>
    <property type="match status" value="1"/>
</dbReference>
<evidence type="ECO:0000256" key="8">
    <source>
        <dbReference type="SAM" id="MobiDB-lite"/>
    </source>
</evidence>
<evidence type="ECO:0000313" key="10">
    <source>
        <dbReference type="EMBL" id="OXM99742.1"/>
    </source>
</evidence>
<evidence type="ECO:0000256" key="6">
    <source>
        <dbReference type="ARBA" id="ARBA00023277"/>
    </source>
</evidence>
<dbReference type="InterPro" id="IPR055235">
    <property type="entry name" value="ASD1_cat"/>
</dbReference>
<accession>A0A229VVV0</accession>
<evidence type="ECO:0000256" key="4">
    <source>
        <dbReference type="ARBA" id="ARBA00012670"/>
    </source>
</evidence>
<evidence type="ECO:0000259" key="9">
    <source>
        <dbReference type="SMART" id="SM00813"/>
    </source>
</evidence>
<gene>
    <name evidence="10" type="ORF">Tam10B_2020</name>
</gene>
<dbReference type="Pfam" id="PF22848">
    <property type="entry name" value="ASD1_dom"/>
    <property type="match status" value="1"/>
</dbReference>
<evidence type="ECO:0000256" key="2">
    <source>
        <dbReference type="ARBA" id="ARBA00007186"/>
    </source>
</evidence>
<keyword evidence="7" id="KW-0326">Glycosidase</keyword>